<evidence type="ECO:0000259" key="1">
    <source>
        <dbReference type="Pfam" id="PF01965"/>
    </source>
</evidence>
<organism evidence="2 3">
    <name type="scientific">Tateyamaria armeniaca</name>
    <dbReference type="NCBI Taxonomy" id="2518930"/>
    <lineage>
        <taxon>Bacteria</taxon>
        <taxon>Pseudomonadati</taxon>
        <taxon>Pseudomonadota</taxon>
        <taxon>Alphaproteobacteria</taxon>
        <taxon>Rhodobacterales</taxon>
        <taxon>Roseobacteraceae</taxon>
        <taxon>Tateyamaria</taxon>
    </lineage>
</organism>
<feature type="domain" description="DJ-1/PfpI" evidence="1">
    <location>
        <begin position="2"/>
        <end position="167"/>
    </location>
</feature>
<keyword evidence="2" id="KW-0456">Lyase</keyword>
<dbReference type="Gene3D" id="3.40.50.880">
    <property type="match status" value="1"/>
</dbReference>
<evidence type="ECO:0000313" key="3">
    <source>
        <dbReference type="Proteomes" id="UP001627408"/>
    </source>
</evidence>
<dbReference type="GO" id="GO:0016829">
    <property type="term" value="F:lyase activity"/>
    <property type="evidence" value="ECO:0007669"/>
    <property type="project" value="UniProtKB-KW"/>
</dbReference>
<comment type="caution">
    <text evidence="2">The sequence shown here is derived from an EMBL/GenBank/DDBJ whole genome shotgun (WGS) entry which is preliminary data.</text>
</comment>
<dbReference type="InterPro" id="IPR029062">
    <property type="entry name" value="Class_I_gatase-like"/>
</dbReference>
<evidence type="ECO:0000313" key="2">
    <source>
        <dbReference type="EMBL" id="MFL4468759.1"/>
    </source>
</evidence>
<dbReference type="SUPFAM" id="SSF52317">
    <property type="entry name" value="Class I glutamine amidotransferase-like"/>
    <property type="match status" value="1"/>
</dbReference>
<reference evidence="2 3" key="1">
    <citation type="submission" date="2024-08" db="EMBL/GenBank/DDBJ databases">
        <title>Tateyamaria sp. nov., isolated from marine algae.</title>
        <authorList>
            <person name="Choi B.J."/>
            <person name="Kim J.M."/>
            <person name="Lee J.K."/>
            <person name="Choi D.G."/>
            <person name="Bayburt H."/>
            <person name="Baek J.H."/>
            <person name="Han D.M."/>
            <person name="Jeon C.O."/>
        </authorList>
    </citation>
    <scope>NUCLEOTIDE SEQUENCE [LARGE SCALE GENOMIC DNA]</scope>
    <source>
        <strain evidence="2 3">KMU-156</strain>
    </source>
</reference>
<sequence length="202" mass="21636">MRKIAAVIFPDFEMLDLYGPLEMFSFFPKAFEIRTVSTAAGPVKASGGPSTVAEEAFGDGVDYDILLVPGGRGTRIAHSDETLLSWLKDQASKAEYTTSVCTGSLLLAKAGVLEGRRATTNKLAFDKVADQTDGVDWHRKARWVKDGSIYTSSGVSAGMDMALAVIEDCLGPKAAQDAATYAEYIRNPDPDNDPFAATGETK</sequence>
<proteinExistence type="predicted"/>
<keyword evidence="3" id="KW-1185">Reference proteome</keyword>
<dbReference type="PANTHER" id="PTHR43130">
    <property type="entry name" value="ARAC-FAMILY TRANSCRIPTIONAL REGULATOR"/>
    <property type="match status" value="1"/>
</dbReference>
<dbReference type="Pfam" id="PF01965">
    <property type="entry name" value="DJ-1_PfpI"/>
    <property type="match status" value="1"/>
</dbReference>
<dbReference type="CDD" id="cd03139">
    <property type="entry name" value="GATase1_PfpI_2"/>
    <property type="match status" value="1"/>
</dbReference>
<dbReference type="InterPro" id="IPR002818">
    <property type="entry name" value="DJ-1/PfpI"/>
</dbReference>
<dbReference type="EC" id="4.2.1.-" evidence="2"/>
<gene>
    <name evidence="2" type="ORF">ACERZ8_02300</name>
</gene>
<protein>
    <submittedName>
        <fullName evidence="2">DJ-1/PfpI family protein</fullName>
        <ecNumber evidence="2">4.2.1.-</ecNumber>
    </submittedName>
</protein>
<accession>A0ABW8USX3</accession>
<dbReference type="EMBL" id="JBHDIY010000002">
    <property type="protein sequence ID" value="MFL4468759.1"/>
    <property type="molecule type" value="Genomic_DNA"/>
</dbReference>
<dbReference type="Proteomes" id="UP001627408">
    <property type="component" value="Unassembled WGS sequence"/>
</dbReference>
<name>A0ABW8USX3_9RHOB</name>
<dbReference type="PANTHER" id="PTHR43130:SF15">
    <property type="entry name" value="THIJ_PFPI FAMILY PROTEIN (AFU_ORTHOLOGUE AFUA_5G14240)"/>
    <property type="match status" value="1"/>
</dbReference>
<dbReference type="RefSeq" id="WP_407590497.1">
    <property type="nucleotide sequence ID" value="NZ_JBHDIY010000002.1"/>
</dbReference>
<dbReference type="InterPro" id="IPR052158">
    <property type="entry name" value="INH-QAR"/>
</dbReference>